<evidence type="ECO:0000259" key="4">
    <source>
        <dbReference type="Pfam" id="PF05569"/>
    </source>
</evidence>
<dbReference type="InterPro" id="IPR008756">
    <property type="entry name" value="Peptidase_M56"/>
</dbReference>
<dbReference type="PANTHER" id="PTHR34978:SF3">
    <property type="entry name" value="SLR0241 PROTEIN"/>
    <property type="match status" value="1"/>
</dbReference>
<keyword evidence="2" id="KW-0472">Membrane</keyword>
<feature type="domain" description="Penicillin-binding protein transpeptidase" evidence="3">
    <location>
        <begin position="375"/>
        <end position="584"/>
    </location>
</feature>
<gene>
    <name evidence="5" type="ORF">SAMN05518683_108147</name>
</gene>
<keyword evidence="6" id="KW-1185">Reference proteome</keyword>
<accession>A0A1I5SE12</accession>
<dbReference type="InterPro" id="IPR001460">
    <property type="entry name" value="PCN-bd_Tpept"/>
</dbReference>
<dbReference type="NCBIfam" id="NF000326">
    <property type="entry name" value="blaR1_generic"/>
    <property type="match status" value="1"/>
</dbReference>
<feature type="transmembrane region" description="Helical" evidence="2">
    <location>
        <begin position="319"/>
        <end position="341"/>
    </location>
</feature>
<dbReference type="OrthoDB" id="9762883at2"/>
<reference evidence="6" key="1">
    <citation type="submission" date="2016-10" db="EMBL/GenBank/DDBJ databases">
        <authorList>
            <person name="Varghese N."/>
            <person name="Submissions S."/>
        </authorList>
    </citation>
    <scope>NUCLEOTIDE SEQUENCE [LARGE SCALE GENOMIC DNA]</scope>
    <source>
        <strain evidence="6">S7</strain>
    </source>
</reference>
<dbReference type="PANTHER" id="PTHR34978">
    <property type="entry name" value="POSSIBLE SENSOR-TRANSDUCER PROTEIN BLAR"/>
    <property type="match status" value="1"/>
</dbReference>
<sequence>MSVLHLAVSMFISSIIILVIMLIRKIFKNQLLPKWKYNLWFLLLIALLLPYIPTQLLNFGDKFTWNGNQNSNPLPSVTTTENPGSQENENWMHDFSTSVNRIDLTLLDHVLTIIWMAGMLVMIVFFIHAWMKLRQIKKSTTLLTNSRVLALFEQCKQQLNVSRPLVLGESPLIKSPLTFGIFKTYIVLPSHAAARLSMDEIKYTLLHELHHYKYKDIATNYLIVLFQILYWFNPLIWMAFKQMRLDREIACDSAVLNILDQNQHTAYGNTIIMFAGKTYLPMYFSMVNQIAGSKKQLKIRIERITTFRYETKLLKLKSILIFILLTGIVISQIPVVSAMPYGDDRIDFHNKQTIYEDLSAFFSGYEGSFVLYDLQEEQYNIYNKDKSTLRISPNSTYKIYSALFALESEVITRKNNSMQWDGTSYPYRNWKQNQNLFTAMENSVTWYFQKIDKKMGMKNIESYFDKIAYGNQNLSGGIEDYWLESSLKISPIEQVQTLKDFYTNQFGFDGKNIQFIKDAIKLETKDSAALYGKTGTGTVNGKNVNGWFIGYVKKENNTYFFTTNIESDHHANGSTAAKITKSILSDKGIY</sequence>
<comment type="similarity">
    <text evidence="1">Belongs to the peptidase M56 family.</text>
</comment>
<protein>
    <submittedName>
        <fullName evidence="5">Bla regulator protein blaR1</fullName>
    </submittedName>
</protein>
<dbReference type="CDD" id="cd07341">
    <property type="entry name" value="M56_BlaR1_MecR1_like"/>
    <property type="match status" value="1"/>
</dbReference>
<dbReference type="Proteomes" id="UP000198892">
    <property type="component" value="Unassembled WGS sequence"/>
</dbReference>
<dbReference type="GO" id="GO:0008658">
    <property type="term" value="F:penicillin binding"/>
    <property type="evidence" value="ECO:0007669"/>
    <property type="project" value="InterPro"/>
</dbReference>
<evidence type="ECO:0000313" key="5">
    <source>
        <dbReference type="EMBL" id="SFP68959.1"/>
    </source>
</evidence>
<dbReference type="SUPFAM" id="SSF56601">
    <property type="entry name" value="beta-lactamase/transpeptidase-like"/>
    <property type="match status" value="1"/>
</dbReference>
<feature type="transmembrane region" description="Helical" evidence="2">
    <location>
        <begin position="6"/>
        <end position="23"/>
    </location>
</feature>
<dbReference type="Pfam" id="PF00905">
    <property type="entry name" value="Transpeptidase"/>
    <property type="match status" value="1"/>
</dbReference>
<dbReference type="AlphaFoldDB" id="A0A1I5SE12"/>
<feature type="transmembrane region" description="Helical" evidence="2">
    <location>
        <begin position="218"/>
        <end position="240"/>
    </location>
</feature>
<evidence type="ECO:0000313" key="6">
    <source>
        <dbReference type="Proteomes" id="UP000198892"/>
    </source>
</evidence>
<dbReference type="STRING" id="1884432.SAMN05518683_108147"/>
<dbReference type="InterPro" id="IPR012338">
    <property type="entry name" value="Beta-lactam/transpept-like"/>
</dbReference>
<keyword evidence="2" id="KW-0812">Transmembrane</keyword>
<feature type="domain" description="Peptidase M56" evidence="4">
    <location>
        <begin position="12"/>
        <end position="303"/>
    </location>
</feature>
<evidence type="ECO:0000256" key="1">
    <source>
        <dbReference type="ARBA" id="ARBA00011075"/>
    </source>
</evidence>
<dbReference type="Gene3D" id="3.40.710.10">
    <property type="entry name" value="DD-peptidase/beta-lactamase superfamily"/>
    <property type="match status" value="1"/>
</dbReference>
<name>A0A1I5SE12_9BACI</name>
<evidence type="ECO:0000256" key="2">
    <source>
        <dbReference type="SAM" id="Phobius"/>
    </source>
</evidence>
<evidence type="ECO:0000259" key="3">
    <source>
        <dbReference type="Pfam" id="PF00905"/>
    </source>
</evidence>
<dbReference type="InterPro" id="IPR052173">
    <property type="entry name" value="Beta-lactam_resp_regulator"/>
</dbReference>
<feature type="transmembrane region" description="Helical" evidence="2">
    <location>
        <begin position="110"/>
        <end position="131"/>
    </location>
</feature>
<keyword evidence="2" id="KW-1133">Transmembrane helix</keyword>
<feature type="transmembrane region" description="Helical" evidence="2">
    <location>
        <begin position="35"/>
        <end position="52"/>
    </location>
</feature>
<proteinExistence type="inferred from homology"/>
<dbReference type="Pfam" id="PF05569">
    <property type="entry name" value="Peptidase_M56"/>
    <property type="match status" value="1"/>
</dbReference>
<organism evidence="5 6">
    <name type="scientific">Salibacterium halotolerans</name>
    <dbReference type="NCBI Taxonomy" id="1884432"/>
    <lineage>
        <taxon>Bacteria</taxon>
        <taxon>Bacillati</taxon>
        <taxon>Bacillota</taxon>
        <taxon>Bacilli</taxon>
        <taxon>Bacillales</taxon>
        <taxon>Bacillaceae</taxon>
    </lineage>
</organism>
<dbReference type="EMBL" id="FOXD01000008">
    <property type="protein sequence ID" value="SFP68959.1"/>
    <property type="molecule type" value="Genomic_DNA"/>
</dbReference>